<comment type="caution">
    <text evidence="1">The sequence shown here is derived from an EMBL/GenBank/DDBJ whole genome shotgun (WGS) entry which is preliminary data.</text>
</comment>
<reference evidence="1 2" key="1">
    <citation type="submission" date="2020-07" db="EMBL/GenBank/DDBJ databases">
        <title>Thermoactinomyces phylogeny.</title>
        <authorList>
            <person name="Dunlap C."/>
        </authorList>
    </citation>
    <scope>NUCLEOTIDE SEQUENCE [LARGE SCALE GENOMIC DNA]</scope>
    <source>
        <strain evidence="1 2">AMNI-1</strain>
    </source>
</reference>
<keyword evidence="2" id="KW-1185">Reference proteome</keyword>
<protein>
    <submittedName>
        <fullName evidence="1">Uncharacterized protein</fullName>
    </submittedName>
</protein>
<evidence type="ECO:0000313" key="2">
    <source>
        <dbReference type="Proteomes" id="UP000538292"/>
    </source>
</evidence>
<dbReference type="AlphaFoldDB" id="A0A7W1XPR0"/>
<dbReference type="RefSeq" id="WP_181737060.1">
    <property type="nucleotide sequence ID" value="NZ_JACEOL010000003.1"/>
</dbReference>
<dbReference type="Proteomes" id="UP000538292">
    <property type="component" value="Unassembled WGS sequence"/>
</dbReference>
<evidence type="ECO:0000313" key="1">
    <source>
        <dbReference type="EMBL" id="MBA4601008.1"/>
    </source>
</evidence>
<proteinExistence type="predicted"/>
<dbReference type="InterPro" id="IPR045751">
    <property type="entry name" value="DUF6179"/>
</dbReference>
<dbReference type="EMBL" id="JACEOL010000003">
    <property type="protein sequence ID" value="MBA4601008.1"/>
    <property type="molecule type" value="Genomic_DNA"/>
</dbReference>
<name>A0A7W1XPR0_9BACL</name>
<accession>A0A7W1XPR0</accession>
<dbReference type="Pfam" id="PF19677">
    <property type="entry name" value="DUF6179"/>
    <property type="match status" value="1"/>
</dbReference>
<gene>
    <name evidence="1" type="ORF">H2C83_01435</name>
</gene>
<sequence>MEVEKSKGSGLIRHNRIRKVNLERNRYTVSLLREGLRTGMLTSQEVYSIEVALMRILQDLIRRYTRGKSSSVTSETAENIMASMMYAVDACVLHFETPDQAVLALKNGDARKIYENGVELVRQCFEETKQLYLEVKKNRLDVPVDAYNMTIDESLPAFLEKYGIIFDAHNTMASIDYPLALDDTGLQGVSYINQYLRHLQTETQFCRLFSRQGLLELLSNYGQVCRFNYRIELFNIFELVLNNAVFSVLSGGDANRTTISAEQYNLLNRMFTRLNPSRIAYALDQAMSRLQYSLKTAPPLTDYMTRCRDQLVQRVVTAADNRSLESVIIWAKAENPKSIVLLLNKSGQMSDVRFRQLMEEILLCAKIEEKVRLIRDNFSSLHDLLDLLDADCLTGDEYEKLFATFEDVELAIFAKIVFYEELRSGFSDFLSVIFSEKELESNWKRHYVEFLQSLSKSRLNSVGNLLGDIDYEEIPFY</sequence>
<organism evidence="1 2">
    <name type="scientific">Thermoactinomyces mirandus</name>
    <dbReference type="NCBI Taxonomy" id="2756294"/>
    <lineage>
        <taxon>Bacteria</taxon>
        <taxon>Bacillati</taxon>
        <taxon>Bacillota</taxon>
        <taxon>Bacilli</taxon>
        <taxon>Bacillales</taxon>
        <taxon>Thermoactinomycetaceae</taxon>
        <taxon>Thermoactinomyces</taxon>
    </lineage>
</organism>